<comment type="similarity">
    <text evidence="2 7">Belongs to the glycosyltransferase 4 family. MraY subfamily.</text>
</comment>
<comment type="subcellular location">
    <subcellularLocation>
        <location evidence="7">Cell membrane</location>
        <topology evidence="7">Multi-pass membrane protein</topology>
    </subcellularLocation>
    <subcellularLocation>
        <location evidence="1">Membrane</location>
        <topology evidence="1">Multi-pass membrane protein</topology>
    </subcellularLocation>
</comment>
<keyword evidence="11" id="KW-1185">Reference proteome</keyword>
<keyword evidence="7 9" id="KW-0479">Metal-binding</keyword>
<evidence type="ECO:0000313" key="10">
    <source>
        <dbReference type="EMBL" id="SHE37833.1"/>
    </source>
</evidence>
<dbReference type="PANTHER" id="PTHR22926:SF5">
    <property type="entry name" value="PHOSPHO-N-ACETYLMURAMOYL-PENTAPEPTIDE-TRANSFERASE HOMOLOG"/>
    <property type="match status" value="1"/>
</dbReference>
<dbReference type="InterPro" id="IPR018480">
    <property type="entry name" value="PNAcMuramoyl-5peptid_Trfase_CS"/>
</dbReference>
<dbReference type="Proteomes" id="UP000184128">
    <property type="component" value="Unassembled WGS sequence"/>
</dbReference>
<dbReference type="PROSITE" id="PS01347">
    <property type="entry name" value="MRAY_1"/>
    <property type="match status" value="1"/>
</dbReference>
<dbReference type="GO" id="GO:0071555">
    <property type="term" value="P:cell wall organization"/>
    <property type="evidence" value="ECO:0007669"/>
    <property type="project" value="UniProtKB-KW"/>
</dbReference>
<dbReference type="GO" id="GO:0051301">
    <property type="term" value="P:cell division"/>
    <property type="evidence" value="ECO:0007669"/>
    <property type="project" value="UniProtKB-KW"/>
</dbReference>
<evidence type="ECO:0000256" key="3">
    <source>
        <dbReference type="ARBA" id="ARBA00022679"/>
    </source>
</evidence>
<dbReference type="EMBL" id="FQUF01000004">
    <property type="protein sequence ID" value="SHE37833.1"/>
    <property type="molecule type" value="Genomic_DNA"/>
</dbReference>
<feature type="transmembrane region" description="Helical" evidence="7">
    <location>
        <begin position="201"/>
        <end position="220"/>
    </location>
</feature>
<dbReference type="PANTHER" id="PTHR22926">
    <property type="entry name" value="PHOSPHO-N-ACETYLMURAMOYL-PENTAPEPTIDE-TRANSFERASE"/>
    <property type="match status" value="1"/>
</dbReference>
<feature type="transmembrane region" description="Helical" evidence="7">
    <location>
        <begin position="6"/>
        <end position="26"/>
    </location>
</feature>
<feature type="transmembrane region" description="Helical" evidence="7">
    <location>
        <begin position="118"/>
        <end position="137"/>
    </location>
</feature>
<proteinExistence type="inferred from homology"/>
<evidence type="ECO:0000256" key="4">
    <source>
        <dbReference type="ARBA" id="ARBA00022692"/>
    </source>
</evidence>
<keyword evidence="7" id="KW-0132">Cell division</keyword>
<keyword evidence="7" id="KW-0133">Cell shape</keyword>
<dbReference type="UniPathway" id="UPA00219"/>
<feature type="transmembrane region" description="Helical" evidence="7">
    <location>
        <begin position="80"/>
        <end position="98"/>
    </location>
</feature>
<feature type="transmembrane region" description="Helical" evidence="7">
    <location>
        <begin position="254"/>
        <end position="275"/>
    </location>
</feature>
<evidence type="ECO:0000256" key="5">
    <source>
        <dbReference type="ARBA" id="ARBA00022989"/>
    </source>
</evidence>
<dbReference type="InterPro" id="IPR000715">
    <property type="entry name" value="Glycosyl_transferase_4"/>
</dbReference>
<feature type="binding site" evidence="9">
    <location>
        <position position="231"/>
    </location>
    <ligand>
        <name>Mg(2+)</name>
        <dbReference type="ChEBI" id="CHEBI:18420"/>
    </ligand>
</feature>
<evidence type="ECO:0000256" key="6">
    <source>
        <dbReference type="ARBA" id="ARBA00023136"/>
    </source>
</evidence>
<evidence type="ECO:0000256" key="9">
    <source>
        <dbReference type="PIRSR" id="PIRSR600715-1"/>
    </source>
</evidence>
<feature type="transmembrane region" description="Helical" evidence="7">
    <location>
        <begin position="302"/>
        <end position="321"/>
    </location>
</feature>
<dbReference type="NCBIfam" id="TIGR00445">
    <property type="entry name" value="mraY"/>
    <property type="match status" value="1"/>
</dbReference>
<feature type="transmembrane region" description="Helical" evidence="7">
    <location>
        <begin position="143"/>
        <end position="164"/>
    </location>
</feature>
<keyword evidence="4 7" id="KW-0812">Transmembrane</keyword>
<dbReference type="STRING" id="1121025.SAMN02745249_00313"/>
<comment type="catalytic activity">
    <reaction evidence="7">
        <text>UDP-N-acetyl-alpha-D-muramoyl-L-alanyl-gamma-D-glutamyl-L-lysyl-D-alanyl-D-alanine + di-trans,octa-cis-undecaprenyl phosphate = Mur2Ac(oyl-L-Ala-gamma-D-Glu-L-Lys-D-Ala-D-Ala)-di-trans,octa-cis-undecaprenyl diphosphate + UMP</text>
        <dbReference type="Rhea" id="RHEA:21920"/>
        <dbReference type="ChEBI" id="CHEBI:57865"/>
        <dbReference type="ChEBI" id="CHEBI:60032"/>
        <dbReference type="ChEBI" id="CHEBI:60392"/>
        <dbReference type="ChEBI" id="CHEBI:70758"/>
        <dbReference type="EC" id="2.7.8.13"/>
    </reaction>
</comment>
<reference evidence="10 11" key="1">
    <citation type="submission" date="2016-11" db="EMBL/GenBank/DDBJ databases">
        <authorList>
            <person name="Jaros S."/>
            <person name="Januszkiewicz K."/>
            <person name="Wedrychowicz H."/>
        </authorList>
    </citation>
    <scope>NUCLEOTIDE SEQUENCE [LARGE SCALE GENOMIC DNA]</scope>
    <source>
        <strain evidence="10 11">DSM 15692</strain>
    </source>
</reference>
<feature type="binding site" evidence="9">
    <location>
        <position position="171"/>
    </location>
    <ligand>
        <name>Mg(2+)</name>
        <dbReference type="ChEBI" id="CHEBI:18420"/>
    </ligand>
</feature>
<dbReference type="AlphaFoldDB" id="A0A1M4T073"/>
<dbReference type="GO" id="GO:0046872">
    <property type="term" value="F:metal ion binding"/>
    <property type="evidence" value="ECO:0007669"/>
    <property type="project" value="UniProtKB-KW"/>
</dbReference>
<dbReference type="GO" id="GO:0005886">
    <property type="term" value="C:plasma membrane"/>
    <property type="evidence" value="ECO:0007669"/>
    <property type="project" value="UniProtKB-SubCell"/>
</dbReference>
<keyword evidence="5 7" id="KW-1133">Transmembrane helix</keyword>
<dbReference type="CDD" id="cd06852">
    <property type="entry name" value="GT_MraY"/>
    <property type="match status" value="1"/>
</dbReference>
<dbReference type="GO" id="GO:0009252">
    <property type="term" value="P:peptidoglycan biosynthetic process"/>
    <property type="evidence" value="ECO:0007669"/>
    <property type="project" value="UniProtKB-UniRule"/>
</dbReference>
<dbReference type="PROSITE" id="PS01348">
    <property type="entry name" value="MRAY_2"/>
    <property type="match status" value="1"/>
</dbReference>
<dbReference type="HAMAP" id="MF_00038">
    <property type="entry name" value="MraY"/>
    <property type="match status" value="1"/>
</dbReference>
<dbReference type="GO" id="GO:0008360">
    <property type="term" value="P:regulation of cell shape"/>
    <property type="evidence" value="ECO:0007669"/>
    <property type="project" value="UniProtKB-KW"/>
</dbReference>
<keyword evidence="7" id="KW-1003">Cell membrane</keyword>
<evidence type="ECO:0000256" key="7">
    <source>
        <dbReference type="HAMAP-Rule" id="MF_00038"/>
    </source>
</evidence>
<dbReference type="Pfam" id="PF00953">
    <property type="entry name" value="Glycos_transf_4"/>
    <property type="match status" value="1"/>
</dbReference>
<comment type="function">
    <text evidence="7">Catalyzes the initial step of the lipid cycle reactions in the biosynthesis of the cell wall peptidoglycan: transfers peptidoglycan precursor phospho-MurNAc-pentapeptide from UDP-MurNAc-pentapeptide onto the lipid carrier undecaprenyl phosphate, yielding undecaprenyl-pyrophosphoryl-MurNAc-pentapeptide, known as lipid I.</text>
</comment>
<feature type="transmembrane region" description="Helical" evidence="7">
    <location>
        <begin position="54"/>
        <end position="74"/>
    </location>
</feature>
<evidence type="ECO:0000256" key="1">
    <source>
        <dbReference type="ARBA" id="ARBA00004141"/>
    </source>
</evidence>
<dbReference type="GO" id="GO:0008963">
    <property type="term" value="F:phospho-N-acetylmuramoyl-pentapeptide-transferase activity"/>
    <property type="evidence" value="ECO:0007669"/>
    <property type="project" value="UniProtKB-UniRule"/>
</dbReference>
<feature type="transmembrane region" description="Helical" evidence="7">
    <location>
        <begin position="227"/>
        <end position="248"/>
    </location>
</feature>
<gene>
    <name evidence="7" type="primary">mraY</name>
    <name evidence="10" type="ORF">SAMN02745249_00313</name>
</gene>
<comment type="pathway">
    <text evidence="7">Cell wall biogenesis; peptidoglycan biosynthesis.</text>
</comment>
<protein>
    <recommendedName>
        <fullName evidence="7 8">Phospho-N-acetylmuramoyl-pentapeptide-transferase</fullName>
        <ecNumber evidence="7 8">2.7.8.13</ecNumber>
    </recommendedName>
    <alternativeName>
        <fullName evidence="7">UDP-MurNAc-pentapeptide phosphotransferase</fullName>
    </alternativeName>
</protein>
<accession>A0A1M4T073</accession>
<evidence type="ECO:0000256" key="2">
    <source>
        <dbReference type="ARBA" id="ARBA00005583"/>
    </source>
</evidence>
<dbReference type="Pfam" id="PF10555">
    <property type="entry name" value="MraY_sig1"/>
    <property type="match status" value="1"/>
</dbReference>
<dbReference type="RefSeq" id="WP_073295234.1">
    <property type="nucleotide sequence ID" value="NZ_FQUF01000004.1"/>
</dbReference>
<comment type="cofactor">
    <cofactor evidence="7 9">
        <name>Mg(2+)</name>
        <dbReference type="ChEBI" id="CHEBI:18420"/>
    </cofactor>
</comment>
<keyword evidence="7" id="KW-0961">Cell wall biogenesis/degradation</keyword>
<dbReference type="OrthoDB" id="9805475at2"/>
<name>A0A1M4T073_9LACT</name>
<dbReference type="InterPro" id="IPR003524">
    <property type="entry name" value="PNAcMuramoyl-5peptid_Trfase"/>
</dbReference>
<keyword evidence="7" id="KW-0131">Cell cycle</keyword>
<keyword evidence="6 7" id="KW-0472">Membrane</keyword>
<keyword evidence="3 7" id="KW-0808">Transferase</keyword>
<keyword evidence="7" id="KW-0573">Peptidoglycan synthesis</keyword>
<organism evidence="10 11">
    <name type="scientific">Atopostipes suicloacalis DSM 15692</name>
    <dbReference type="NCBI Taxonomy" id="1121025"/>
    <lineage>
        <taxon>Bacteria</taxon>
        <taxon>Bacillati</taxon>
        <taxon>Bacillota</taxon>
        <taxon>Bacilli</taxon>
        <taxon>Lactobacillales</taxon>
        <taxon>Carnobacteriaceae</taxon>
        <taxon>Atopostipes</taxon>
    </lineage>
</organism>
<sequence length="322" mass="35870">MEHMKMIFWPLIISFLMTVILMPFIIRYFRAKQLGQVTLDEGPSWHENKSGTPTMGGVVIILAVVLAVFFLTLVNVDRSLNAWLLTAVFLLYGLIGFVDDFIKLFMKRNLGLTSRQKFLAQIVIGLVFYVVLLMNGFDNQLNVPFIGNIPLGYLYGLFAIFWLVGFSNATNLTDGIDGLMASTGTIAYAGYAYIAYTQEEWGVLIFALSTVGGLLGFLIFNHKPAKIFMGDVGSLALGAGLAAMSILLNVEWTLLLIGLIFVIETASVILQVFWFKKTGKRIFKMSPIHHHFEMEGWSEWKIVGVFAGIGFLMTTLALILLP</sequence>
<dbReference type="EC" id="2.7.8.13" evidence="7 8"/>
<evidence type="ECO:0000313" key="11">
    <source>
        <dbReference type="Proteomes" id="UP000184128"/>
    </source>
</evidence>
<keyword evidence="7 9" id="KW-0460">Magnesium</keyword>
<evidence type="ECO:0000256" key="8">
    <source>
        <dbReference type="NCBIfam" id="TIGR00445"/>
    </source>
</evidence>